<dbReference type="RefSeq" id="WP_354441078.1">
    <property type="nucleotide sequence ID" value="NZ_JBEPSH010000001.1"/>
</dbReference>
<protein>
    <submittedName>
        <fullName evidence="4">NAD(P)-dependent dehydrogenase (Short-subunit alcohol dehydrogenase family)</fullName>
    </submittedName>
</protein>
<dbReference type="Proteomes" id="UP001549320">
    <property type="component" value="Unassembled WGS sequence"/>
</dbReference>
<dbReference type="Gene3D" id="3.40.50.720">
    <property type="entry name" value="NAD(P)-binding Rossmann-like Domain"/>
    <property type="match status" value="1"/>
</dbReference>
<evidence type="ECO:0000256" key="1">
    <source>
        <dbReference type="ARBA" id="ARBA00006484"/>
    </source>
</evidence>
<dbReference type="NCBIfam" id="NF004843">
    <property type="entry name" value="PRK06194.1"/>
    <property type="match status" value="1"/>
</dbReference>
<keyword evidence="2" id="KW-0560">Oxidoreductase</keyword>
<dbReference type="InterPro" id="IPR036291">
    <property type="entry name" value="NAD(P)-bd_dom_sf"/>
</dbReference>
<dbReference type="Pfam" id="PF00106">
    <property type="entry name" value="adh_short"/>
    <property type="match status" value="1"/>
</dbReference>
<evidence type="ECO:0000256" key="3">
    <source>
        <dbReference type="RuleBase" id="RU000363"/>
    </source>
</evidence>
<comment type="similarity">
    <text evidence="1 3">Belongs to the short-chain dehydrogenases/reductases (SDR) family.</text>
</comment>
<dbReference type="InterPro" id="IPR002347">
    <property type="entry name" value="SDR_fam"/>
</dbReference>
<keyword evidence="5" id="KW-1185">Reference proteome</keyword>
<dbReference type="PRINTS" id="PR00081">
    <property type="entry name" value="GDHRDH"/>
</dbReference>
<dbReference type="SUPFAM" id="SSF51735">
    <property type="entry name" value="NAD(P)-binding Rossmann-fold domains"/>
    <property type="match status" value="1"/>
</dbReference>
<name>A0ABV2Q3J0_9BURK</name>
<proteinExistence type="inferred from homology"/>
<evidence type="ECO:0000256" key="2">
    <source>
        <dbReference type="ARBA" id="ARBA00023002"/>
    </source>
</evidence>
<dbReference type="PANTHER" id="PTHR24322:SF736">
    <property type="entry name" value="RETINOL DEHYDROGENASE 10"/>
    <property type="match status" value="1"/>
</dbReference>
<sequence>MIKNFKGKTAVLTGAGSGFGLECARLAGELGMNVVLLDIQSDALEAAQTELNSKGVRTLARRVDVSKAPDMESLARDVREEFGAPHFVFNNAGVGAGGLIWESSAQDWEWVLGVNLWGVIHGVRCFTPMMLEAAKADPAYEGHIVNTASMAGLLTPPNMGVYNVSKHAVVALTETLYQDLKLVSNQVSASVLCPYFVPTGISKSERNRSSDLPVAELTASQRISQAQTDRAVGSGKVSAAEVAQKVFDGIANDQFYIFSHPKALGNVASRMEAIMNIQNPPDPFAERPEIGEGLRAALRA</sequence>
<dbReference type="PRINTS" id="PR00080">
    <property type="entry name" value="SDRFAMILY"/>
</dbReference>
<reference evidence="4 5" key="1">
    <citation type="submission" date="2024-06" db="EMBL/GenBank/DDBJ databases">
        <title>Sorghum-associated microbial communities from plants grown in Nebraska, USA.</title>
        <authorList>
            <person name="Schachtman D."/>
        </authorList>
    </citation>
    <scope>NUCLEOTIDE SEQUENCE [LARGE SCALE GENOMIC DNA]</scope>
    <source>
        <strain evidence="4 5">2709</strain>
    </source>
</reference>
<dbReference type="CDD" id="cd05233">
    <property type="entry name" value="SDR_c"/>
    <property type="match status" value="1"/>
</dbReference>
<evidence type="ECO:0000313" key="4">
    <source>
        <dbReference type="EMBL" id="MET4575567.1"/>
    </source>
</evidence>
<comment type="caution">
    <text evidence="4">The sequence shown here is derived from an EMBL/GenBank/DDBJ whole genome shotgun (WGS) entry which is preliminary data.</text>
</comment>
<evidence type="ECO:0000313" key="5">
    <source>
        <dbReference type="Proteomes" id="UP001549320"/>
    </source>
</evidence>
<organism evidence="4 5">
    <name type="scientific">Ottowia thiooxydans</name>
    <dbReference type="NCBI Taxonomy" id="219182"/>
    <lineage>
        <taxon>Bacteria</taxon>
        <taxon>Pseudomonadati</taxon>
        <taxon>Pseudomonadota</taxon>
        <taxon>Betaproteobacteria</taxon>
        <taxon>Burkholderiales</taxon>
        <taxon>Comamonadaceae</taxon>
        <taxon>Ottowia</taxon>
    </lineage>
</organism>
<dbReference type="EMBL" id="JBEPSH010000001">
    <property type="protein sequence ID" value="MET4575567.1"/>
    <property type="molecule type" value="Genomic_DNA"/>
</dbReference>
<accession>A0ABV2Q3J0</accession>
<dbReference type="PANTHER" id="PTHR24322">
    <property type="entry name" value="PKSB"/>
    <property type="match status" value="1"/>
</dbReference>
<gene>
    <name evidence="4" type="ORF">ABIE13_000664</name>
</gene>